<protein>
    <recommendedName>
        <fullName evidence="3">Protein kinase domain-containing protein</fullName>
    </recommendedName>
</protein>
<evidence type="ECO:0008006" key="3">
    <source>
        <dbReference type="Google" id="ProtNLM"/>
    </source>
</evidence>
<dbReference type="EMBL" id="QKYT01000940">
    <property type="protein sequence ID" value="RIA80567.1"/>
    <property type="molecule type" value="Genomic_DNA"/>
</dbReference>
<sequence length="83" mass="9807">MDNQLEIDLSILQQIQCNEYNKLNLFIYDVKMEFVPHNSFIDIEFVAEGGFIKIYKATWINGLNWNIKIALKELNASHFSRVR</sequence>
<gene>
    <name evidence="1" type="ORF">C1645_838457</name>
</gene>
<organism evidence="1 2">
    <name type="scientific">Glomus cerebriforme</name>
    <dbReference type="NCBI Taxonomy" id="658196"/>
    <lineage>
        <taxon>Eukaryota</taxon>
        <taxon>Fungi</taxon>
        <taxon>Fungi incertae sedis</taxon>
        <taxon>Mucoromycota</taxon>
        <taxon>Glomeromycotina</taxon>
        <taxon>Glomeromycetes</taxon>
        <taxon>Glomerales</taxon>
        <taxon>Glomeraceae</taxon>
        <taxon>Glomus</taxon>
    </lineage>
</organism>
<reference evidence="1 2" key="1">
    <citation type="submission" date="2018-06" db="EMBL/GenBank/DDBJ databases">
        <title>Comparative genomics reveals the genomic features of Rhizophagus irregularis, R. cerebriforme, R. diaphanum and Gigaspora rosea, and their symbiotic lifestyle signature.</title>
        <authorList>
            <person name="Morin E."/>
            <person name="San Clemente H."/>
            <person name="Chen E.C.H."/>
            <person name="De La Providencia I."/>
            <person name="Hainaut M."/>
            <person name="Kuo A."/>
            <person name="Kohler A."/>
            <person name="Murat C."/>
            <person name="Tang N."/>
            <person name="Roy S."/>
            <person name="Loubradou J."/>
            <person name="Henrissat B."/>
            <person name="Grigoriev I.V."/>
            <person name="Corradi N."/>
            <person name="Roux C."/>
            <person name="Martin F.M."/>
        </authorList>
    </citation>
    <scope>NUCLEOTIDE SEQUENCE [LARGE SCALE GENOMIC DNA]</scope>
    <source>
        <strain evidence="1 2">DAOM 227022</strain>
    </source>
</reference>
<dbReference type="AlphaFoldDB" id="A0A397S9A5"/>
<accession>A0A397S9A5</accession>
<dbReference type="OrthoDB" id="2442166at2759"/>
<dbReference type="Proteomes" id="UP000265703">
    <property type="component" value="Unassembled WGS sequence"/>
</dbReference>
<name>A0A397S9A5_9GLOM</name>
<keyword evidence="2" id="KW-1185">Reference proteome</keyword>
<evidence type="ECO:0000313" key="1">
    <source>
        <dbReference type="EMBL" id="RIA80567.1"/>
    </source>
</evidence>
<dbReference type="STRING" id="658196.A0A397S9A5"/>
<comment type="caution">
    <text evidence="1">The sequence shown here is derived from an EMBL/GenBank/DDBJ whole genome shotgun (WGS) entry which is preliminary data.</text>
</comment>
<evidence type="ECO:0000313" key="2">
    <source>
        <dbReference type="Proteomes" id="UP000265703"/>
    </source>
</evidence>
<proteinExistence type="predicted"/>